<proteinExistence type="predicted"/>
<feature type="compositionally biased region" description="Basic residues" evidence="1">
    <location>
        <begin position="1"/>
        <end position="11"/>
    </location>
</feature>
<feature type="compositionally biased region" description="Low complexity" evidence="1">
    <location>
        <begin position="52"/>
        <end position="62"/>
    </location>
</feature>
<feature type="non-terminal residue" evidence="2">
    <location>
        <position position="1"/>
    </location>
</feature>
<evidence type="ECO:0000256" key="1">
    <source>
        <dbReference type="SAM" id="MobiDB-lite"/>
    </source>
</evidence>
<feature type="compositionally biased region" description="Low complexity" evidence="1">
    <location>
        <begin position="92"/>
        <end position="104"/>
    </location>
</feature>
<accession>A0A6J4JYK6</accession>
<feature type="compositionally biased region" description="Basic residues" evidence="1">
    <location>
        <begin position="22"/>
        <end position="32"/>
    </location>
</feature>
<protein>
    <submittedName>
        <fullName evidence="2">Uncharacterized protein</fullName>
    </submittedName>
</protein>
<evidence type="ECO:0000313" key="2">
    <source>
        <dbReference type="EMBL" id="CAA9290758.1"/>
    </source>
</evidence>
<gene>
    <name evidence="2" type="ORF">AVDCRST_MAG41-4333</name>
</gene>
<dbReference type="AlphaFoldDB" id="A0A6J4JYK6"/>
<feature type="non-terminal residue" evidence="2">
    <location>
        <position position="118"/>
    </location>
</feature>
<feature type="region of interest" description="Disordered" evidence="1">
    <location>
        <begin position="1"/>
        <end position="118"/>
    </location>
</feature>
<reference evidence="2" key="1">
    <citation type="submission" date="2020-02" db="EMBL/GenBank/DDBJ databases">
        <authorList>
            <person name="Meier V. D."/>
        </authorList>
    </citation>
    <scope>NUCLEOTIDE SEQUENCE</scope>
    <source>
        <strain evidence="2">AVDCRST_MAG41</strain>
    </source>
</reference>
<name>A0A6J4JYK6_9ACTN</name>
<organism evidence="2">
    <name type="scientific">uncultured Mycobacteriales bacterium</name>
    <dbReference type="NCBI Taxonomy" id="581187"/>
    <lineage>
        <taxon>Bacteria</taxon>
        <taxon>Bacillati</taxon>
        <taxon>Actinomycetota</taxon>
        <taxon>Actinomycetes</taxon>
        <taxon>Mycobacteriales</taxon>
        <taxon>environmental samples</taxon>
    </lineage>
</organism>
<dbReference type="EMBL" id="CADCTP010000415">
    <property type="protein sequence ID" value="CAA9290758.1"/>
    <property type="molecule type" value="Genomic_DNA"/>
</dbReference>
<sequence>ARRGEHRRRGPAGRDGAAAGRVGRRQPGRRAVRGVPALPAPARRPGRRPARPGRLPGLPLARQQVRRPGRADGRRPARLPRLPRPDARLHAVRPGVRAGAAAAGRPGGPAGRSLHGRL</sequence>
<feature type="compositionally biased region" description="Low complexity" evidence="1">
    <location>
        <begin position="33"/>
        <end position="43"/>
    </location>
</feature>